<feature type="transmembrane region" description="Helical" evidence="1">
    <location>
        <begin position="245"/>
        <end position="266"/>
    </location>
</feature>
<reference evidence="4" key="1">
    <citation type="submission" date="2017-10" db="EMBL/GenBank/DDBJ databases">
        <title>Rapid genome shrinkage in a self-fertile nematode reveals novel sperm competition proteins.</title>
        <authorList>
            <person name="Yin D."/>
            <person name="Schwarz E.M."/>
            <person name="Thomas C.G."/>
            <person name="Felde R.L."/>
            <person name="Korf I.F."/>
            <person name="Cutter A.D."/>
            <person name="Schartner C.M."/>
            <person name="Ralston E.J."/>
            <person name="Meyer B.J."/>
            <person name="Haag E.S."/>
        </authorList>
    </citation>
    <scope>NUCLEOTIDE SEQUENCE [LARGE SCALE GENOMIC DNA]</scope>
    <source>
        <strain evidence="4">JU1422</strain>
    </source>
</reference>
<dbReference type="Pfam" id="PF01757">
    <property type="entry name" value="Acyl_transf_3"/>
    <property type="match status" value="1"/>
</dbReference>
<feature type="transmembrane region" description="Helical" evidence="1">
    <location>
        <begin position="363"/>
        <end position="380"/>
    </location>
</feature>
<dbReference type="AlphaFoldDB" id="A0A2G5UV23"/>
<keyword evidence="1" id="KW-1133">Transmembrane helix</keyword>
<dbReference type="InterPro" id="IPR052728">
    <property type="entry name" value="O2_lipid_transport_reg"/>
</dbReference>
<evidence type="ECO:0000259" key="2">
    <source>
        <dbReference type="Pfam" id="PF01757"/>
    </source>
</evidence>
<feature type="transmembrane region" description="Helical" evidence="1">
    <location>
        <begin position="187"/>
        <end position="206"/>
    </location>
</feature>
<dbReference type="Proteomes" id="UP000230233">
    <property type="component" value="Chromosome II"/>
</dbReference>
<organism evidence="3 4">
    <name type="scientific">Caenorhabditis nigoni</name>
    <dbReference type="NCBI Taxonomy" id="1611254"/>
    <lineage>
        <taxon>Eukaryota</taxon>
        <taxon>Metazoa</taxon>
        <taxon>Ecdysozoa</taxon>
        <taxon>Nematoda</taxon>
        <taxon>Chromadorea</taxon>
        <taxon>Rhabditida</taxon>
        <taxon>Rhabditina</taxon>
        <taxon>Rhabditomorpha</taxon>
        <taxon>Rhabditoidea</taxon>
        <taxon>Rhabditidae</taxon>
        <taxon>Peloderinae</taxon>
        <taxon>Caenorhabditis</taxon>
    </lineage>
</organism>
<keyword evidence="1" id="KW-0812">Transmembrane</keyword>
<dbReference type="STRING" id="1611254.A0A2G5UV23"/>
<accession>A0A2G5UV23</accession>
<dbReference type="InterPro" id="IPR002656">
    <property type="entry name" value="Acyl_transf_3_dom"/>
</dbReference>
<evidence type="ECO:0000313" key="4">
    <source>
        <dbReference type="Proteomes" id="UP000230233"/>
    </source>
</evidence>
<feature type="transmembrane region" description="Helical" evidence="1">
    <location>
        <begin position="439"/>
        <end position="457"/>
    </location>
</feature>
<feature type="domain" description="Acyltransferase 3" evidence="2">
    <location>
        <begin position="97"/>
        <end position="480"/>
    </location>
</feature>
<dbReference type="EMBL" id="PDUG01000002">
    <property type="protein sequence ID" value="PIC43359.1"/>
    <property type="molecule type" value="Genomic_DNA"/>
</dbReference>
<dbReference type="OrthoDB" id="118951at2759"/>
<comment type="caution">
    <text evidence="3">The sequence shown here is derived from an EMBL/GenBank/DDBJ whole genome shotgun (WGS) entry which is preliminary data.</text>
</comment>
<dbReference type="PANTHER" id="PTHR11161">
    <property type="entry name" value="O-ACYLTRANSFERASE"/>
    <property type="match status" value="1"/>
</dbReference>
<gene>
    <name evidence="3" type="primary">Cnig_chr_II.g4134</name>
    <name evidence="3" type="ORF">B9Z55_004134</name>
</gene>
<evidence type="ECO:0000313" key="3">
    <source>
        <dbReference type="EMBL" id="PIC43359.1"/>
    </source>
</evidence>
<feature type="transmembrane region" description="Helical" evidence="1">
    <location>
        <begin position="273"/>
        <end position="291"/>
    </location>
</feature>
<evidence type="ECO:0000256" key="1">
    <source>
        <dbReference type="SAM" id="Phobius"/>
    </source>
</evidence>
<feature type="transmembrane region" description="Helical" evidence="1">
    <location>
        <begin position="463"/>
        <end position="487"/>
    </location>
</feature>
<feature type="transmembrane region" description="Helical" evidence="1">
    <location>
        <begin position="332"/>
        <end position="351"/>
    </location>
</feature>
<feature type="transmembrane region" description="Helical" evidence="1">
    <location>
        <begin position="56"/>
        <end position="80"/>
    </location>
</feature>
<keyword evidence="4" id="KW-1185">Reference proteome</keyword>
<feature type="transmembrane region" description="Helical" evidence="1">
    <location>
        <begin position="92"/>
        <end position="110"/>
    </location>
</feature>
<sequence>MSSSPLLPPESSLLIMERLGEVRLYPSSSILDTNMTACLLTGAFLPDTVQMAAWPLIAWISLVIFGSISQYSIFTGLSLFRSIKELRSERSSKLDVLDIFRFIAILWVMLNHTGSEGRIDILERLPSADAFKSAMHDHPIFGALMGNSALGVEIFLVLSGLLAARSWLRNAEKPFLNHWRSFITRRLLRLAPSMFIFVYIAAGPIMEALLPRYSSSMVSACGFWGILSHVTFTSNWQSTPTCMGYLWYLGLDMQLYMVAPIFLNLLHKSPKRGMILTAATIITSMFIRAGYCTAYGTCNKSDVDIPFISYPGQDAETLKSIYAGLWDMYSRPYTKCGPFLIGLLLGYVTFSSQHIMSPAPSKTLFRGSLFVAIVTIYAILPEYWNPDAGNTVYNTIYTAVFRSVFALAIAGMIAALYFRQEYRPTHPIFAILAKLTYNAYLLHMPVVYIFNWLPFLQTATSPIHLLLVLPFVATLSFLAALIFYLFVEAPIGHLTSQYATRLGL</sequence>
<feature type="transmembrane region" description="Helical" evidence="1">
    <location>
        <begin position="400"/>
        <end position="418"/>
    </location>
</feature>
<name>A0A2G5UV23_9PELO</name>
<dbReference type="GO" id="GO:0016747">
    <property type="term" value="F:acyltransferase activity, transferring groups other than amino-acyl groups"/>
    <property type="evidence" value="ECO:0007669"/>
    <property type="project" value="InterPro"/>
</dbReference>
<feature type="transmembrane region" description="Helical" evidence="1">
    <location>
        <begin position="140"/>
        <end position="167"/>
    </location>
</feature>
<dbReference type="PANTHER" id="PTHR11161:SF12">
    <property type="entry name" value="ACYLTRANSFERASE 3 DOMAIN-CONTAINING PROTEIN-RELATED"/>
    <property type="match status" value="1"/>
</dbReference>
<proteinExistence type="predicted"/>
<keyword evidence="1" id="KW-0472">Membrane</keyword>
<protein>
    <recommendedName>
        <fullName evidence="2">Acyltransferase 3 domain-containing protein</fullName>
    </recommendedName>
</protein>